<evidence type="ECO:0000313" key="1">
    <source>
        <dbReference type="EMBL" id="CNV11499.1"/>
    </source>
</evidence>
<dbReference type="AlphaFoldDB" id="A0A655EAU5"/>
<dbReference type="Proteomes" id="UP000042394">
    <property type="component" value="Unassembled WGS sequence"/>
</dbReference>
<name>A0A655EAU5_SALET</name>
<evidence type="ECO:0000313" key="2">
    <source>
        <dbReference type="Proteomes" id="UP000042394"/>
    </source>
</evidence>
<sequence length="49" mass="5448">MTDRLLLTVNYSFTEKKYDDFVQADTVLPVMALAARLLGGGKRLAAFAR</sequence>
<dbReference type="EMBL" id="CQPD01000062">
    <property type="protein sequence ID" value="CNV11499.1"/>
    <property type="molecule type" value="Genomic_DNA"/>
</dbReference>
<proteinExistence type="predicted"/>
<protein>
    <submittedName>
        <fullName evidence="1">Uncharacterized protein</fullName>
    </submittedName>
</protein>
<organism evidence="1 2">
    <name type="scientific">Salmonella enterica subsp. enterica serovar Bovismorbificans</name>
    <dbReference type="NCBI Taxonomy" id="58097"/>
    <lineage>
        <taxon>Bacteria</taxon>
        <taxon>Pseudomonadati</taxon>
        <taxon>Pseudomonadota</taxon>
        <taxon>Gammaproteobacteria</taxon>
        <taxon>Enterobacterales</taxon>
        <taxon>Enterobacteriaceae</taxon>
        <taxon>Salmonella</taxon>
    </lineage>
</organism>
<reference evidence="1 2" key="1">
    <citation type="submission" date="2015-03" db="EMBL/GenBank/DDBJ databases">
        <authorList>
            <consortium name="Pathogen Informatics"/>
        </authorList>
    </citation>
    <scope>NUCLEOTIDE SEQUENCE [LARGE SCALE GENOMIC DNA]</scope>
    <source>
        <strain evidence="1 2">D4891</strain>
    </source>
</reference>
<gene>
    <name evidence="1" type="ORF">ERS008207_04327</name>
</gene>
<accession>A0A655EAU5</accession>